<dbReference type="SUPFAM" id="SSF48403">
    <property type="entry name" value="Ankyrin repeat"/>
    <property type="match status" value="2"/>
</dbReference>
<evidence type="ECO:0000256" key="6">
    <source>
        <dbReference type="ARBA" id="ARBA00023043"/>
    </source>
</evidence>
<dbReference type="PANTHER" id="PTHR24180:SF45">
    <property type="entry name" value="POLY [ADP-RIBOSE] POLYMERASE TANKYRASE"/>
    <property type="match status" value="1"/>
</dbReference>
<dbReference type="InterPro" id="IPR036770">
    <property type="entry name" value="Ankyrin_rpt-contain_sf"/>
</dbReference>
<dbReference type="SMART" id="SM00248">
    <property type="entry name" value="ANK"/>
    <property type="match status" value="9"/>
</dbReference>
<dbReference type="PANTHER" id="PTHR24180">
    <property type="entry name" value="CYCLIN-DEPENDENT KINASE INHIBITOR 2C-RELATED"/>
    <property type="match status" value="1"/>
</dbReference>
<evidence type="ECO:0000256" key="2">
    <source>
        <dbReference type="ARBA" id="ARBA00022483"/>
    </source>
</evidence>
<evidence type="ECO:0000256" key="8">
    <source>
        <dbReference type="PROSITE-ProRule" id="PRU00023"/>
    </source>
</evidence>
<keyword evidence="5" id="KW-0638">Presynaptic neurotoxin</keyword>
<comment type="subcellular location">
    <subcellularLocation>
        <location evidence="1">Target cell membrane</location>
    </subcellularLocation>
</comment>
<feature type="repeat" description="ANK" evidence="8">
    <location>
        <begin position="516"/>
        <end position="548"/>
    </location>
</feature>
<proteinExistence type="predicted"/>
<dbReference type="Gene3D" id="1.25.40.20">
    <property type="entry name" value="Ankyrin repeat-containing domain"/>
    <property type="match status" value="3"/>
</dbReference>
<feature type="repeat" description="ANK" evidence="8">
    <location>
        <begin position="203"/>
        <end position="235"/>
    </location>
</feature>
<organism evidence="9 10">
    <name type="scientific">Cordylochernes scorpioides</name>
    <dbReference type="NCBI Taxonomy" id="51811"/>
    <lineage>
        <taxon>Eukaryota</taxon>
        <taxon>Metazoa</taxon>
        <taxon>Ecdysozoa</taxon>
        <taxon>Arthropoda</taxon>
        <taxon>Chelicerata</taxon>
        <taxon>Arachnida</taxon>
        <taxon>Pseudoscorpiones</taxon>
        <taxon>Cheliferoidea</taxon>
        <taxon>Chernetidae</taxon>
        <taxon>Cordylochernes</taxon>
    </lineage>
</organism>
<evidence type="ECO:0000256" key="7">
    <source>
        <dbReference type="ARBA" id="ARBA00023298"/>
    </source>
</evidence>
<keyword evidence="7" id="KW-0472">Membrane</keyword>
<keyword evidence="5" id="KW-0528">Neurotoxin</keyword>
<keyword evidence="6 8" id="KW-0040">ANK repeat</keyword>
<keyword evidence="2" id="KW-0268">Exocytosis</keyword>
<feature type="repeat" description="ANK" evidence="8">
    <location>
        <begin position="64"/>
        <end position="93"/>
    </location>
</feature>
<dbReference type="EMBL" id="CP092871">
    <property type="protein sequence ID" value="UYV72470.1"/>
    <property type="molecule type" value="Genomic_DNA"/>
</dbReference>
<feature type="repeat" description="ANK" evidence="8">
    <location>
        <begin position="94"/>
        <end position="126"/>
    </location>
</feature>
<dbReference type="InterPro" id="IPR002110">
    <property type="entry name" value="Ankyrin_rpt"/>
</dbReference>
<keyword evidence="4" id="KW-0677">Repeat</keyword>
<evidence type="ECO:0000256" key="3">
    <source>
        <dbReference type="ARBA" id="ARBA00022537"/>
    </source>
</evidence>
<evidence type="ECO:0000313" key="10">
    <source>
        <dbReference type="Proteomes" id="UP001235939"/>
    </source>
</evidence>
<sequence>MKFLHNVILENLNKVDMIIEEGVDVNFKFDINLMRFYFRYLKSQPIRFERKLVRRRISIDILDSPLHLAAALGIEYLCRKLLDKGADINATNVNEITPLQKAINTNNFQIFRYLVNSGADCNLPDHWGRTPLMNASKICDANFLKYLLKSREVASFLIKSGADVNEKDIWGDAPLSMTIENKSNGIAKMLIQAGASINAKNKNCETALYKASHTLKPVIIHILLDDGADANIKNTNEISPLNSAAFKIMKAHDISVNIVIKRLFRYSTHFNLFEFLKYFQIWNRSLENIPFVKLMISYYVLWRPTYSFPENSQLPNNLIEWMNSCKSQFAIMKNHLLGILKDFIISRINLLKKNTNQTFQSFFPYDIPNYFRPNYYNSQFITDHGNFRFFLKKIQAVQDSTCFCGLGEQTSIHLLLECPVFQDYRVNNGLIALGPSDLISRADCNLHDRWGRTPLMNASKICDANFLKYLLKVKVELEASSQNALTAIFYPIKSNKFLNFKLLLEAGADMGKKYVSKRTLLHHACLYESREVASFLIKSGADVNEKDKWGDAPLSMTIENKSNEIAKMIIQSGASINAKNKNCETALYKASCTLKLVIIHLLLDAGAGANIKNTNEISPLNSAIYEIITSISAHDISVNILLLRYSTHFDLFEFLRYFSIWIRSFENIPFVKLIISYFVLWRPTYSLPENIQLPNNLIEWMNSCKSQVAIMENHLLGKSNITLLSFLLENDQIRLAGYLSNESTGLRENMEFNMPFVVHILIICYHRMCVSSQNMPRRSRPLIGRNTAASRRYRNARAIETPLQSETRRALRRLRYSEARVAATQTMQVPVQRIQLWTHKPFSGLQYNAHIDYKADSSVDIGQMSRVCQFCSALRFRDEPFGLCCKKGRVSLPAIESPPEPIFSLLSGLHPLSKSFLLHIRRYNSIFQMTSFGARQVVEQGYMPTFKVQGQVYHVIGSLLPEPDSEHKFLQIYFIDNYESQVTARCNMTANLNRDLVRSLQDLLHAHNHYIQSFKANLETLPQNHADYRAIIHSDKLPPEEHERRYNAPMTNEVALLMVGQEFGPRDIVLHCRNNLTQRISEIHQAYDPLQYPLIFCRGEVGYSVSLPQVNPSTREICIMQKTVSALHLGLASVLCSQ</sequence>
<keyword evidence="5" id="KW-0800">Toxin</keyword>
<name>A0ABY6KY43_9ARAC</name>
<keyword evidence="3" id="KW-1052">Target cell membrane</keyword>
<gene>
    <name evidence="9" type="ORF">LAZ67_9003273</name>
</gene>
<accession>A0ABY6KY43</accession>
<feature type="repeat" description="ANK" evidence="8">
    <location>
        <begin position="170"/>
        <end position="202"/>
    </location>
</feature>
<dbReference type="PROSITE" id="PS50088">
    <property type="entry name" value="ANK_REPEAT"/>
    <property type="match status" value="6"/>
</dbReference>
<reference evidence="9 10" key="1">
    <citation type="submission" date="2022-01" db="EMBL/GenBank/DDBJ databases">
        <title>A chromosomal length assembly of Cordylochernes scorpioides.</title>
        <authorList>
            <person name="Zeh D."/>
            <person name="Zeh J."/>
        </authorList>
    </citation>
    <scope>NUCLEOTIDE SEQUENCE [LARGE SCALE GENOMIC DNA]</scope>
    <source>
        <strain evidence="9">IN4F17</strain>
        <tissue evidence="9">Whole Body</tissue>
    </source>
</reference>
<keyword evidence="7" id="KW-1053">Target membrane</keyword>
<dbReference type="Pfam" id="PF12796">
    <property type="entry name" value="Ank_2"/>
    <property type="match status" value="3"/>
</dbReference>
<evidence type="ECO:0000256" key="1">
    <source>
        <dbReference type="ARBA" id="ARBA00004175"/>
    </source>
</evidence>
<keyword evidence="10" id="KW-1185">Reference proteome</keyword>
<evidence type="ECO:0000313" key="9">
    <source>
        <dbReference type="EMBL" id="UYV72470.1"/>
    </source>
</evidence>
<protein>
    <submittedName>
        <fullName evidence="9">Uncharacterized protein</fullName>
    </submittedName>
</protein>
<dbReference type="InterPro" id="IPR051637">
    <property type="entry name" value="Ank_repeat_dom-contain_49"/>
</dbReference>
<evidence type="ECO:0000256" key="4">
    <source>
        <dbReference type="ARBA" id="ARBA00022737"/>
    </source>
</evidence>
<feature type="repeat" description="ANK" evidence="8">
    <location>
        <begin position="549"/>
        <end position="581"/>
    </location>
</feature>
<evidence type="ECO:0000256" key="5">
    <source>
        <dbReference type="ARBA" id="ARBA00023028"/>
    </source>
</evidence>
<dbReference type="Proteomes" id="UP001235939">
    <property type="component" value="Chromosome 09"/>
</dbReference>
<dbReference type="PROSITE" id="PS50297">
    <property type="entry name" value="ANK_REP_REGION"/>
    <property type="match status" value="3"/>
</dbReference>